<evidence type="ECO:0000313" key="3">
    <source>
        <dbReference type="Proteomes" id="UP000076722"/>
    </source>
</evidence>
<dbReference type="EMBL" id="KV419395">
    <property type="protein sequence ID" value="KZS98375.1"/>
    <property type="molecule type" value="Genomic_DNA"/>
</dbReference>
<keyword evidence="3" id="KW-1185">Reference proteome</keyword>
<evidence type="ECO:0000256" key="1">
    <source>
        <dbReference type="SAM" id="Coils"/>
    </source>
</evidence>
<reference evidence="2 3" key="1">
    <citation type="journal article" date="2016" name="Mol. Biol. Evol.">
        <title>Comparative Genomics of Early-Diverging Mushroom-Forming Fungi Provides Insights into the Origins of Lignocellulose Decay Capabilities.</title>
        <authorList>
            <person name="Nagy L.G."/>
            <person name="Riley R."/>
            <person name="Tritt A."/>
            <person name="Adam C."/>
            <person name="Daum C."/>
            <person name="Floudas D."/>
            <person name="Sun H."/>
            <person name="Yadav J.S."/>
            <person name="Pangilinan J."/>
            <person name="Larsson K.H."/>
            <person name="Matsuura K."/>
            <person name="Barry K."/>
            <person name="Labutti K."/>
            <person name="Kuo R."/>
            <person name="Ohm R.A."/>
            <person name="Bhattacharya S.S."/>
            <person name="Shirouzu T."/>
            <person name="Yoshinaga Y."/>
            <person name="Martin F.M."/>
            <person name="Grigoriev I.V."/>
            <person name="Hibbett D.S."/>
        </authorList>
    </citation>
    <scope>NUCLEOTIDE SEQUENCE [LARGE SCALE GENOMIC DNA]</scope>
    <source>
        <strain evidence="2 3">HHB9708</strain>
    </source>
</reference>
<accession>A0A165A216</accession>
<dbReference type="STRING" id="1314777.A0A165A216"/>
<dbReference type="Proteomes" id="UP000076722">
    <property type="component" value="Unassembled WGS sequence"/>
</dbReference>
<proteinExistence type="predicted"/>
<evidence type="ECO:0000313" key="2">
    <source>
        <dbReference type="EMBL" id="KZS98375.1"/>
    </source>
</evidence>
<dbReference type="OrthoDB" id="3883941at2759"/>
<organism evidence="2 3">
    <name type="scientific">Sistotremastrum niveocremeum HHB9708</name>
    <dbReference type="NCBI Taxonomy" id="1314777"/>
    <lineage>
        <taxon>Eukaryota</taxon>
        <taxon>Fungi</taxon>
        <taxon>Dikarya</taxon>
        <taxon>Basidiomycota</taxon>
        <taxon>Agaricomycotina</taxon>
        <taxon>Agaricomycetes</taxon>
        <taxon>Sistotremastrales</taxon>
        <taxon>Sistotremastraceae</taxon>
        <taxon>Sertulicium</taxon>
        <taxon>Sertulicium niveocremeum</taxon>
    </lineage>
</organism>
<feature type="coiled-coil region" evidence="1">
    <location>
        <begin position="393"/>
        <end position="420"/>
    </location>
</feature>
<keyword evidence="1" id="KW-0175">Coiled coil</keyword>
<dbReference type="AlphaFoldDB" id="A0A165A216"/>
<name>A0A165A216_9AGAM</name>
<gene>
    <name evidence="2" type="ORF">SISNIDRAFT_481122</name>
</gene>
<protein>
    <submittedName>
        <fullName evidence="2">Uncharacterized protein</fullName>
    </submittedName>
</protein>
<sequence>MFVSSRIARNQARVLLRTSQRQTQRFASTATENAGSGASHVVAGLAGGGVVLLGGYTYYHMSGVKTVVDNAKAFKTTVVDAKNKMMEKAPEPGVVMQYLRSTAKSYAAFVPGAGQYVDSSFDALDQLQETHGEEVNKITTSAYNELRDISNQGSLDAETAQKVFAILKKHILQLQDLASRAGADILGPILEKHPEIKEKIGGSYSDLKELAAKRGPEAKKIYDDAIKQIKAIFDEGFTADSVQRAQKLIRDTTEKVQGLGDKASKEAWDKAVKQAGPYLEKLPEIKDLLNQKAATLMASGGSAQEIWKQVKEVADGKGTPSKEKIDQLKGLISKKAKEAEESTGASLDGAWEKIEGFVGAIPGGQQALESIPQLKDLQKILQDGGEDASRLAKETYDEIAQVLEKKAKEAQKLTEKTKKETKGAANK</sequence>